<evidence type="ECO:0000313" key="2">
    <source>
        <dbReference type="Proteomes" id="UP000023152"/>
    </source>
</evidence>
<reference evidence="1 2" key="1">
    <citation type="journal article" date="2013" name="Curr. Biol.">
        <title>The Genome of the Foraminiferan Reticulomyxa filosa.</title>
        <authorList>
            <person name="Glockner G."/>
            <person name="Hulsmann N."/>
            <person name="Schleicher M."/>
            <person name="Noegel A.A."/>
            <person name="Eichinger L."/>
            <person name="Gallinger C."/>
            <person name="Pawlowski J."/>
            <person name="Sierra R."/>
            <person name="Euteneuer U."/>
            <person name="Pillet L."/>
            <person name="Moustafa A."/>
            <person name="Platzer M."/>
            <person name="Groth M."/>
            <person name="Szafranski K."/>
            <person name="Schliwa M."/>
        </authorList>
    </citation>
    <scope>NUCLEOTIDE SEQUENCE [LARGE SCALE GENOMIC DNA]</scope>
</reference>
<dbReference type="PANTHER" id="PTHR34496">
    <property type="entry name" value="GLCNAC TRANSFERASE-RELATED"/>
    <property type="match status" value="1"/>
</dbReference>
<sequence length="257" mass="30366">MRTRCSSRIGTYVVIDMFKRTQNEYAVITSYPKATGKDLLKWRPPIATAGTGIVAICKTKQLAGNYMFKHDRGHFIENPGKPVLTPFFAAGMACFGYWNRFSFSKGHRLLAIPTDPYLPYLFDGEEILMSLRLWTFGYDLYLPDTDVIYHIYEQYYKRPLFWNDDWNIQKKTAVRTAQNWINYVLQLYEKYPKRGQLDVREIDKYGLGKERDPAQFWKWIDYDFQKMESPEFCNLLKKEGFERVPINSDLAKNIHLL</sequence>
<dbReference type="InterPro" id="IPR021067">
    <property type="entry name" value="Glycosyltransferase"/>
</dbReference>
<dbReference type="EMBL" id="ASPP01040905">
    <property type="protein sequence ID" value="ETO00482.1"/>
    <property type="molecule type" value="Genomic_DNA"/>
</dbReference>
<dbReference type="Proteomes" id="UP000023152">
    <property type="component" value="Unassembled WGS sequence"/>
</dbReference>
<organism evidence="1 2">
    <name type="scientific">Reticulomyxa filosa</name>
    <dbReference type="NCBI Taxonomy" id="46433"/>
    <lineage>
        <taxon>Eukaryota</taxon>
        <taxon>Sar</taxon>
        <taxon>Rhizaria</taxon>
        <taxon>Retaria</taxon>
        <taxon>Foraminifera</taxon>
        <taxon>Monothalamids</taxon>
        <taxon>Reticulomyxidae</taxon>
        <taxon>Reticulomyxa</taxon>
    </lineage>
</organism>
<gene>
    <name evidence="1" type="ORF">RFI_36958</name>
</gene>
<dbReference type="OrthoDB" id="76265at2759"/>
<accession>X6LH92</accession>
<dbReference type="AlphaFoldDB" id="X6LH92"/>
<proteinExistence type="predicted"/>
<keyword evidence="2" id="KW-1185">Reference proteome</keyword>
<dbReference type="Pfam" id="PF11397">
    <property type="entry name" value="GlcNAc"/>
    <property type="match status" value="1"/>
</dbReference>
<protein>
    <submittedName>
        <fullName evidence="1">Uncharacterized protein</fullName>
    </submittedName>
</protein>
<name>X6LH92_RETFI</name>
<evidence type="ECO:0000313" key="1">
    <source>
        <dbReference type="EMBL" id="ETO00482.1"/>
    </source>
</evidence>
<dbReference type="PANTHER" id="PTHR34496:SF6">
    <property type="entry name" value="GLYCOSYLTRANSFERASE 2-LIKE DOMAIN-CONTAINING PROTEIN"/>
    <property type="match status" value="1"/>
</dbReference>
<comment type="caution">
    <text evidence="1">The sequence shown here is derived from an EMBL/GenBank/DDBJ whole genome shotgun (WGS) entry which is preliminary data.</text>
</comment>